<dbReference type="EMBL" id="JACRTB010000005">
    <property type="protein sequence ID" value="MBC8575553.1"/>
    <property type="molecule type" value="Genomic_DNA"/>
</dbReference>
<dbReference type="Proteomes" id="UP000658131">
    <property type="component" value="Unassembled WGS sequence"/>
</dbReference>
<feature type="domain" description="DUF1468" evidence="2">
    <location>
        <begin position="10"/>
        <end position="147"/>
    </location>
</feature>
<comment type="caution">
    <text evidence="3">The sequence shown here is derived from an EMBL/GenBank/DDBJ whole genome shotgun (WGS) entry which is preliminary data.</text>
</comment>
<keyword evidence="1" id="KW-0812">Transmembrane</keyword>
<dbReference type="InterPro" id="IPR009936">
    <property type="entry name" value="DUF1468"/>
</dbReference>
<evidence type="ECO:0000313" key="3">
    <source>
        <dbReference type="EMBL" id="MBC8575553.1"/>
    </source>
</evidence>
<evidence type="ECO:0000256" key="1">
    <source>
        <dbReference type="SAM" id="Phobius"/>
    </source>
</evidence>
<feature type="transmembrane region" description="Helical" evidence="1">
    <location>
        <begin position="122"/>
        <end position="146"/>
    </location>
</feature>
<feature type="transmembrane region" description="Helical" evidence="1">
    <location>
        <begin position="77"/>
        <end position="110"/>
    </location>
</feature>
<keyword evidence="1" id="KW-1133">Transmembrane helix</keyword>
<dbReference type="Pfam" id="PF07331">
    <property type="entry name" value="TctB"/>
    <property type="match status" value="1"/>
</dbReference>
<keyword evidence="4" id="KW-1185">Reference proteome</keyword>
<reference evidence="3 4" key="1">
    <citation type="submission" date="2020-08" db="EMBL/GenBank/DDBJ databases">
        <title>Genome public.</title>
        <authorList>
            <person name="Liu C."/>
            <person name="Sun Q."/>
        </authorList>
    </citation>
    <scope>NUCLEOTIDE SEQUENCE [LARGE SCALE GENOMIC DNA]</scope>
    <source>
        <strain evidence="3 4">BX1</strain>
    </source>
</reference>
<name>A0ABR7NGM5_9FIRM</name>
<feature type="transmembrane region" description="Helical" evidence="1">
    <location>
        <begin position="45"/>
        <end position="65"/>
    </location>
</feature>
<proteinExistence type="predicted"/>
<evidence type="ECO:0000313" key="4">
    <source>
        <dbReference type="Proteomes" id="UP000658131"/>
    </source>
</evidence>
<protein>
    <submittedName>
        <fullName evidence="3">Tripartite tricarboxylate transporter TctB family protein</fullName>
    </submittedName>
</protein>
<organism evidence="3 4">
    <name type="scientific">Yanshouia hominis</name>
    <dbReference type="NCBI Taxonomy" id="2763673"/>
    <lineage>
        <taxon>Bacteria</taxon>
        <taxon>Bacillati</taxon>
        <taxon>Bacillota</taxon>
        <taxon>Clostridia</taxon>
        <taxon>Eubacteriales</taxon>
        <taxon>Oscillospiraceae</taxon>
        <taxon>Yanshouia</taxon>
    </lineage>
</organism>
<dbReference type="RefSeq" id="WP_262399178.1">
    <property type="nucleotide sequence ID" value="NZ_JACRTB010000005.1"/>
</dbReference>
<keyword evidence="1" id="KW-0472">Membrane</keyword>
<evidence type="ECO:0000259" key="2">
    <source>
        <dbReference type="Pfam" id="PF07331"/>
    </source>
</evidence>
<sequence length="151" mass="16994">MKNFMNRERIIALVCLAFAAYIWIVAGTFPASFLDSVGPAKYPRLLASLIGITAVILFATSNGPVKPIKGKREFRSLAYILLCIMIYLLIFTRIGFILSTIAFLLALTLYFDHRELKTRLKIAVPYAVCFSVFLYFFFAKLLGVLLPSIVL</sequence>
<accession>A0ABR7NGM5</accession>
<gene>
    <name evidence="3" type="ORF">H8717_03880</name>
</gene>
<feature type="transmembrane region" description="Helical" evidence="1">
    <location>
        <begin position="12"/>
        <end position="33"/>
    </location>
</feature>